<keyword evidence="5" id="KW-0560">Oxidoreductase</keyword>
<feature type="domain" description="Catechol dioxygenase N-terminal" evidence="9">
    <location>
        <begin position="364"/>
        <end position="434"/>
    </location>
</feature>
<dbReference type="GO" id="GO:0009712">
    <property type="term" value="P:catechol-containing compound metabolic process"/>
    <property type="evidence" value="ECO:0007669"/>
    <property type="project" value="InterPro"/>
</dbReference>
<evidence type="ECO:0000256" key="6">
    <source>
        <dbReference type="ARBA" id="ARBA00023004"/>
    </source>
</evidence>
<evidence type="ECO:0000259" key="7">
    <source>
        <dbReference type="Pfam" id="PF00465"/>
    </source>
</evidence>
<keyword evidence="4" id="KW-0223">Dioxygenase</keyword>
<dbReference type="InterPro" id="IPR015889">
    <property type="entry name" value="Intradiol_dOase_core"/>
</dbReference>
<dbReference type="InterPro" id="IPR050770">
    <property type="entry name" value="Intradiol_RC_Dioxygenase"/>
</dbReference>
<gene>
    <name evidence="11" type="ORF">HDA37_004710</name>
</gene>
<dbReference type="SUPFAM" id="SSF56796">
    <property type="entry name" value="Dehydroquinate synthase-like"/>
    <property type="match status" value="1"/>
</dbReference>
<dbReference type="GO" id="GO:0018576">
    <property type="term" value="F:catechol 1,2-dioxygenase activity"/>
    <property type="evidence" value="ECO:0007669"/>
    <property type="project" value="InterPro"/>
</dbReference>
<keyword evidence="12" id="KW-1185">Reference proteome</keyword>
<organism evidence="11 12">
    <name type="scientific">Pseudonocardia alni</name>
    <name type="common">Amycolata alni</name>
    <dbReference type="NCBI Taxonomy" id="33907"/>
    <lineage>
        <taxon>Bacteria</taxon>
        <taxon>Bacillati</taxon>
        <taxon>Actinomycetota</taxon>
        <taxon>Actinomycetes</taxon>
        <taxon>Pseudonocardiales</taxon>
        <taxon>Pseudonocardiaceae</taxon>
        <taxon>Pseudonocardia</taxon>
    </lineage>
</organism>
<evidence type="ECO:0000313" key="12">
    <source>
        <dbReference type="Proteomes" id="UP000549695"/>
    </source>
</evidence>
<dbReference type="RefSeq" id="WP_179762268.1">
    <property type="nucleotide sequence ID" value="NZ_BAAAJZ010000006.1"/>
</dbReference>
<dbReference type="InterPro" id="IPR007535">
    <property type="entry name" value="Catechol_dOase_N"/>
</dbReference>
<evidence type="ECO:0000259" key="9">
    <source>
        <dbReference type="Pfam" id="PF04444"/>
    </source>
</evidence>
<dbReference type="PANTHER" id="PTHR33711:SF7">
    <property type="entry name" value="INTRADIOL RING-CLEAVAGE DIOXYGENASES DOMAIN-CONTAINING PROTEIN-RELATED"/>
    <property type="match status" value="1"/>
</dbReference>
<dbReference type="GO" id="GO:0008199">
    <property type="term" value="F:ferric iron binding"/>
    <property type="evidence" value="ECO:0007669"/>
    <property type="project" value="InterPro"/>
</dbReference>
<accession>A0A852WDR6</accession>
<comment type="cofactor">
    <cofactor evidence="1">
        <name>Fe(3+)</name>
        <dbReference type="ChEBI" id="CHEBI:29034"/>
    </cofactor>
</comment>
<dbReference type="GO" id="GO:0018506">
    <property type="term" value="F:maleylacetate reductase activity"/>
    <property type="evidence" value="ECO:0007669"/>
    <property type="project" value="InterPro"/>
</dbReference>
<dbReference type="InterPro" id="IPR056798">
    <property type="entry name" value="ADH_Fe_C"/>
</dbReference>
<feature type="domain" description="Fe-containing alcohol dehydrogenase-like C-terminal" evidence="10">
    <location>
        <begin position="170"/>
        <end position="335"/>
    </location>
</feature>
<dbReference type="Pfam" id="PF25137">
    <property type="entry name" value="ADH_Fe_C"/>
    <property type="match status" value="1"/>
</dbReference>
<dbReference type="PANTHER" id="PTHR33711">
    <property type="entry name" value="DIOXYGENASE, PUTATIVE (AFU_ORTHOLOGUE AFUA_2G02910)-RELATED"/>
    <property type="match status" value="1"/>
</dbReference>
<dbReference type="Proteomes" id="UP000549695">
    <property type="component" value="Unassembled WGS sequence"/>
</dbReference>
<proteinExistence type="inferred from homology"/>
<sequence>MTGFVHDPSPARVVFGPGTIDDLAAEVTRLGRSRVFLVGGRHPAGAADRARAALGSLLAGRFDRAAVHTPVTVTDEALAAFTAAGADCVVAIGGGSQIGLSKALAVRTGADQVVVPTTYSGSECTAVLGELGVDTPGVKTTRTDPAIRPETVVYDTTLVADLPSQVGVPSAVNALAHAVEALWSTDRDPLTEAAALESVRLLTAGLRDGEPDALLRGAWLAGTCLDRAGMALQHKLAHTVGGSLDLPHAPTHAVLLPHVIAHNAAAAPRIAEALGPDPAGTVFDLLVAAGGPTSLAGLGVDEADLDRLAEQAVARPYPNPVPVTRDGVRALLGRAWAGERPGDPVRATLDTLTAQVTASFGGSDERLRTLLAALAATLHGYAREHDLTQDEWQAAIDFLTRTGHLTDERRQEFVLLSDTLGLSSVVDVLTNSRTPDTTSSAVLGPFYTDGPPELDQGTDVSAGKKGTPLWVDVVVTDTGDEPVAGAVVDIWQSDEDGFYDLQLPETEGPVLRGRFRTDDAGRLRFRSILPAAYPIPADGPVGEMLHATGRHPFRAPHLHFLIQAPGHRQLITQLFVAGGEHLDSDTVFGVKEDLVVDFAPRSGPMPDGVEPDGEWRLLEFTFRIARDR</sequence>
<dbReference type="Pfam" id="PF00465">
    <property type="entry name" value="Fe-ADH"/>
    <property type="match status" value="1"/>
</dbReference>
<dbReference type="InterPro" id="IPR034786">
    <property type="entry name" value="MAR"/>
</dbReference>
<evidence type="ECO:0000313" key="11">
    <source>
        <dbReference type="EMBL" id="NYG04425.1"/>
    </source>
</evidence>
<evidence type="ECO:0000256" key="5">
    <source>
        <dbReference type="ARBA" id="ARBA00023002"/>
    </source>
</evidence>
<feature type="domain" description="Intradiol ring-cleavage dioxygenases" evidence="8">
    <location>
        <begin position="444"/>
        <end position="599"/>
    </location>
</feature>
<dbReference type="SUPFAM" id="SSF49482">
    <property type="entry name" value="Aromatic compound dioxygenase"/>
    <property type="match status" value="1"/>
</dbReference>
<dbReference type="AlphaFoldDB" id="A0A852WDR6"/>
<reference evidence="11 12" key="1">
    <citation type="submission" date="2020-07" db="EMBL/GenBank/DDBJ databases">
        <title>Sequencing the genomes of 1000 actinobacteria strains.</title>
        <authorList>
            <person name="Klenk H.-P."/>
        </authorList>
    </citation>
    <scope>NUCLEOTIDE SEQUENCE [LARGE SCALE GENOMIC DNA]</scope>
    <source>
        <strain evidence="11 12">DSM 44749</strain>
    </source>
</reference>
<comment type="similarity">
    <text evidence="2">Belongs to the intradiol ring-cleavage dioxygenase family.</text>
</comment>
<dbReference type="Gene3D" id="3.40.50.1970">
    <property type="match status" value="1"/>
</dbReference>
<dbReference type="Pfam" id="PF00775">
    <property type="entry name" value="Dioxygenase_C"/>
    <property type="match status" value="1"/>
</dbReference>
<dbReference type="GeneID" id="98054379"/>
<evidence type="ECO:0000259" key="8">
    <source>
        <dbReference type="Pfam" id="PF00775"/>
    </source>
</evidence>
<dbReference type="Gene3D" id="1.20.1090.10">
    <property type="entry name" value="Dehydroquinate synthase-like - alpha domain"/>
    <property type="match status" value="1"/>
</dbReference>
<keyword evidence="6" id="KW-0408">Iron</keyword>
<name>A0A852WDR6_PSEA5</name>
<evidence type="ECO:0000256" key="3">
    <source>
        <dbReference type="ARBA" id="ARBA00022723"/>
    </source>
</evidence>
<dbReference type="Gene3D" id="2.60.130.10">
    <property type="entry name" value="Aromatic compound dioxygenase"/>
    <property type="match status" value="1"/>
</dbReference>
<feature type="domain" description="Alcohol dehydrogenase iron-type/glycerol dehydrogenase GldA" evidence="7">
    <location>
        <begin position="10"/>
        <end position="156"/>
    </location>
</feature>
<evidence type="ECO:0000256" key="4">
    <source>
        <dbReference type="ARBA" id="ARBA00022964"/>
    </source>
</evidence>
<dbReference type="InterPro" id="IPR001670">
    <property type="entry name" value="ADH_Fe/GldA"/>
</dbReference>
<evidence type="ECO:0000256" key="1">
    <source>
        <dbReference type="ARBA" id="ARBA00001965"/>
    </source>
</evidence>
<dbReference type="CDD" id="cd08177">
    <property type="entry name" value="MAR"/>
    <property type="match status" value="1"/>
</dbReference>
<dbReference type="InterPro" id="IPR000627">
    <property type="entry name" value="Intradiol_dOase_C"/>
</dbReference>
<comment type="caution">
    <text evidence="11">The sequence shown here is derived from an EMBL/GenBank/DDBJ whole genome shotgun (WGS) entry which is preliminary data.</text>
</comment>
<evidence type="ECO:0000259" key="10">
    <source>
        <dbReference type="Pfam" id="PF25137"/>
    </source>
</evidence>
<dbReference type="Pfam" id="PF04444">
    <property type="entry name" value="Dioxygenase_N"/>
    <property type="match status" value="1"/>
</dbReference>
<protein>
    <submittedName>
        <fullName evidence="11">Alcohol dehydrogenase class IV/protocatechuate 3,4-dioxygenase beta subunit</fullName>
    </submittedName>
</protein>
<keyword evidence="3" id="KW-0479">Metal-binding</keyword>
<evidence type="ECO:0000256" key="2">
    <source>
        <dbReference type="ARBA" id="ARBA00007825"/>
    </source>
</evidence>
<dbReference type="EMBL" id="JACCCZ010000001">
    <property type="protein sequence ID" value="NYG04425.1"/>
    <property type="molecule type" value="Genomic_DNA"/>
</dbReference>